<dbReference type="Proteomes" id="UP000020681">
    <property type="component" value="Unassembled WGS sequence"/>
</dbReference>
<keyword evidence="3" id="KW-1185">Reference proteome</keyword>
<dbReference type="InterPro" id="IPR010775">
    <property type="entry name" value="DUF1365"/>
</dbReference>
<reference evidence="2 3" key="1">
    <citation type="submission" date="2014-01" db="EMBL/GenBank/DDBJ databases">
        <authorList>
            <person name="Dobos K."/>
            <person name="Lenaerts A."/>
            <person name="Ordway D."/>
            <person name="DeGroote M.A."/>
            <person name="Parker T."/>
            <person name="Sizemore C."/>
            <person name="Tallon L.J."/>
            <person name="Sadzewicz L.K."/>
            <person name="Sengamalay N."/>
            <person name="Fraser C.M."/>
            <person name="Hine E."/>
            <person name="Shefchek K.A."/>
            <person name="Das S.P."/>
            <person name="Tettelin H."/>
        </authorList>
    </citation>
    <scope>NUCLEOTIDE SEQUENCE [LARGE SCALE GENOMIC DNA]</scope>
    <source>
        <strain evidence="2 3">Harvey</strain>
    </source>
</reference>
<dbReference type="Pfam" id="PF07103">
    <property type="entry name" value="DUF1365"/>
    <property type="match status" value="1"/>
</dbReference>
<feature type="region of interest" description="Disordered" evidence="1">
    <location>
        <begin position="78"/>
        <end position="134"/>
    </location>
</feature>
<feature type="region of interest" description="Disordered" evidence="1">
    <location>
        <begin position="171"/>
        <end position="204"/>
    </location>
</feature>
<feature type="compositionally biased region" description="Basic and acidic residues" evidence="1">
    <location>
        <begin position="91"/>
        <end position="116"/>
    </location>
</feature>
<sequence>MELPGGHGQDHVVVSYDVSRLMRIRGNRRFVVTLGGHDRVDTRSVIAEMTYSHPLYTPESVVAQRVLPTLDDDRVVFAGPTTAGDSTRTAPHRDYARRGGSEPTGRPEPDRRRCCHADSNPGNGTGDLPHHHHHARRVPVHHSFGYRSYSWYVDVDDLPRLPWWLRPMAGSRPMTTSSPRRRDPFGTAWRLSSPNRAPKSLTAA</sequence>
<accession>A0ABN0R2F8</accession>
<evidence type="ECO:0000256" key="1">
    <source>
        <dbReference type="SAM" id="MobiDB-lite"/>
    </source>
</evidence>
<protein>
    <submittedName>
        <fullName evidence="2">Uncharacterized protein</fullName>
    </submittedName>
</protein>
<organism evidence="2 3">
    <name type="scientific">Mycobacterium ulcerans str. Harvey</name>
    <dbReference type="NCBI Taxonomy" id="1299332"/>
    <lineage>
        <taxon>Bacteria</taxon>
        <taxon>Bacillati</taxon>
        <taxon>Actinomycetota</taxon>
        <taxon>Actinomycetes</taxon>
        <taxon>Mycobacteriales</taxon>
        <taxon>Mycobacteriaceae</taxon>
        <taxon>Mycobacterium</taxon>
        <taxon>Mycobacterium ulcerans group</taxon>
    </lineage>
</organism>
<proteinExistence type="predicted"/>
<evidence type="ECO:0000313" key="2">
    <source>
        <dbReference type="EMBL" id="EUA91274.1"/>
    </source>
</evidence>
<gene>
    <name evidence="2" type="ORF">I551_2269</name>
</gene>
<dbReference type="EMBL" id="JAOL01000092">
    <property type="protein sequence ID" value="EUA91274.1"/>
    <property type="molecule type" value="Genomic_DNA"/>
</dbReference>
<evidence type="ECO:0000313" key="3">
    <source>
        <dbReference type="Proteomes" id="UP000020681"/>
    </source>
</evidence>
<comment type="caution">
    <text evidence="2">The sequence shown here is derived from an EMBL/GenBank/DDBJ whole genome shotgun (WGS) entry which is preliminary data.</text>
</comment>
<name>A0ABN0R2F8_MYCUL</name>